<feature type="transmembrane region" description="Helical" evidence="6">
    <location>
        <begin position="625"/>
        <end position="648"/>
    </location>
</feature>
<dbReference type="InterPro" id="IPR050545">
    <property type="entry name" value="Mycobact_MmpL"/>
</dbReference>
<feature type="transmembrane region" description="Helical" evidence="6">
    <location>
        <begin position="731"/>
        <end position="751"/>
    </location>
</feature>
<evidence type="ECO:0000256" key="3">
    <source>
        <dbReference type="ARBA" id="ARBA00022692"/>
    </source>
</evidence>
<feature type="transmembrane region" description="Helical" evidence="6">
    <location>
        <begin position="655"/>
        <end position="675"/>
    </location>
</feature>
<dbReference type="SUPFAM" id="SSF82866">
    <property type="entry name" value="Multidrug efflux transporter AcrB transmembrane domain"/>
    <property type="match status" value="2"/>
</dbReference>
<dbReference type="AlphaFoldDB" id="A0A1D2QTA8"/>
<feature type="transmembrane region" description="Helical" evidence="6">
    <location>
        <begin position="20"/>
        <end position="41"/>
    </location>
</feature>
<sequence length="791" mass="88727">MLTVKYPALSLYALDYPKRIFYIIGLLTVMVLLLAVTPNLFKALHPWISPLTIDTDPENMLPYDDEARAFHRQMKKVFELSDIIVVGVINESHPDGVFNPQTLKNIHHLSDAAQSIDGVISLDVLSLSTVDDIQNQEQEVVFDWLMTSPPVTQEEALSIKERTLRIPFLNNSLASDNGQALAIYLPISSKEKSYAIYRKLQDVIATLPKDVDDQFHITGLPVAEDVFGVEMFIQMAIIAPIAMLLIFVLLFFFFRNVAVAASALLVALVAVIWTMGSLVVSGQTIHIMSSMIPIFIMPIAVLDSVHIHSEFFDRYHVSKDRKAILQDIMSELHTPMLFTTLTTAVGFASLWLTPIPPIQVFGLFVALGVLVAWLVTITLVPAYLLMLSEKTLAHFGAKNGQNAFMNTWLNLGLMQLGRQAFSRSRIVLIIMVTISCIAAIGLKDIRVNDNPIKWFNSEHPIRVADTGLNQHIGGTYMAYLTFQAADKNTFKDPEVLRYMEGLQRHLLAMDVVGKVNSVTDIVKTVHREWFIDEADSFVVPDSQEAVAQLLLIYENSHRAHDLWKLVNRDFDRMNLWLQMNKGDNQHMDAVMMAANNYLQKNPPPLVMEHAWFGLTYINSVWQDKMVSGMLTALLSSFIVVFLIILLLFRSVLWSVLAIVPLSLTILVIYGVIGWMGRDYDMPIAVLSSLSLGLAIDYAIHFVSRSRWYLLSTQAGWKDVWPIMYAEPARAILRNIFIVGLGFLPLLLSPLVPYNTVGILIAAILLLAGFVTLWVLPALITVAEPALKTKKA</sequence>
<keyword evidence="2" id="KW-1003">Cell membrane</keyword>
<comment type="subcellular location">
    <subcellularLocation>
        <location evidence="1">Cell membrane</location>
        <topology evidence="1">Multi-pass membrane protein</topology>
    </subcellularLocation>
</comment>
<gene>
    <name evidence="8" type="ORF">AB835_01695</name>
</gene>
<protein>
    <recommendedName>
        <fullName evidence="7">SSD domain-containing protein</fullName>
    </recommendedName>
</protein>
<evidence type="ECO:0000256" key="2">
    <source>
        <dbReference type="ARBA" id="ARBA00022475"/>
    </source>
</evidence>
<feature type="transmembrane region" description="Helical" evidence="6">
    <location>
        <begin position="681"/>
        <end position="699"/>
    </location>
</feature>
<feature type="domain" description="SSD" evidence="7">
    <location>
        <begin position="259"/>
        <end position="386"/>
    </location>
</feature>
<name>A0A1D2QTA8_9GAMM</name>
<comment type="caution">
    <text evidence="8">The sequence shown here is derived from an EMBL/GenBank/DDBJ whole genome shotgun (WGS) entry which is preliminary data.</text>
</comment>
<dbReference type="EMBL" id="MDLC01000004">
    <property type="protein sequence ID" value="ODS24793.1"/>
    <property type="molecule type" value="Genomic_DNA"/>
</dbReference>
<accession>A0A1D2QTA8</accession>
<dbReference type="PANTHER" id="PTHR33406:SF13">
    <property type="entry name" value="MEMBRANE PROTEIN YDFJ"/>
    <property type="match status" value="1"/>
</dbReference>
<dbReference type="InterPro" id="IPR000731">
    <property type="entry name" value="SSD"/>
</dbReference>
<dbReference type="Proteomes" id="UP000242502">
    <property type="component" value="Unassembled WGS sequence"/>
</dbReference>
<feature type="transmembrane region" description="Helical" evidence="6">
    <location>
        <begin position="424"/>
        <end position="442"/>
    </location>
</feature>
<keyword evidence="3 6" id="KW-0812">Transmembrane</keyword>
<proteinExistence type="predicted"/>
<feature type="transmembrane region" description="Helical" evidence="6">
    <location>
        <begin position="757"/>
        <end position="782"/>
    </location>
</feature>
<reference evidence="8 9" key="1">
    <citation type="journal article" date="2016" name="Appl. Environ. Microbiol.">
        <title>Lack of Overt Genome Reduction in the Bryostatin-Producing Bryozoan Symbiont "Candidatus Endobugula sertula".</title>
        <authorList>
            <person name="Miller I.J."/>
            <person name="Vanee N."/>
            <person name="Fong S.S."/>
            <person name="Lim-Fong G.E."/>
            <person name="Kwan J.C."/>
        </authorList>
    </citation>
    <scope>NUCLEOTIDE SEQUENCE [LARGE SCALE GENOMIC DNA]</scope>
    <source>
        <strain evidence="8">AB1-4</strain>
    </source>
</reference>
<feature type="transmembrane region" description="Helical" evidence="6">
    <location>
        <begin position="260"/>
        <end position="281"/>
    </location>
</feature>
<evidence type="ECO:0000313" key="8">
    <source>
        <dbReference type="EMBL" id="ODS24793.1"/>
    </source>
</evidence>
<keyword evidence="4 6" id="KW-1133">Transmembrane helix</keyword>
<dbReference type="InterPro" id="IPR004869">
    <property type="entry name" value="MMPL_dom"/>
</dbReference>
<dbReference type="Pfam" id="PF03176">
    <property type="entry name" value="MMPL"/>
    <property type="match status" value="2"/>
</dbReference>
<feature type="transmembrane region" description="Helical" evidence="6">
    <location>
        <begin position="232"/>
        <end position="254"/>
    </location>
</feature>
<dbReference type="Gene3D" id="1.20.1640.10">
    <property type="entry name" value="Multidrug efflux transporter AcrB transmembrane domain"/>
    <property type="match status" value="2"/>
</dbReference>
<evidence type="ECO:0000256" key="1">
    <source>
        <dbReference type="ARBA" id="ARBA00004651"/>
    </source>
</evidence>
<evidence type="ECO:0000313" key="9">
    <source>
        <dbReference type="Proteomes" id="UP000242502"/>
    </source>
</evidence>
<evidence type="ECO:0000256" key="5">
    <source>
        <dbReference type="ARBA" id="ARBA00023136"/>
    </source>
</evidence>
<dbReference type="PROSITE" id="PS50156">
    <property type="entry name" value="SSD"/>
    <property type="match status" value="1"/>
</dbReference>
<organism evidence="8 9">
    <name type="scientific">Candidatus Endobugula sertula</name>
    <name type="common">Bugula neritina bacterial symbiont</name>
    <dbReference type="NCBI Taxonomy" id="62101"/>
    <lineage>
        <taxon>Bacteria</taxon>
        <taxon>Pseudomonadati</taxon>
        <taxon>Pseudomonadota</taxon>
        <taxon>Gammaproteobacteria</taxon>
        <taxon>Cellvibrionales</taxon>
        <taxon>Cellvibrionaceae</taxon>
        <taxon>Candidatus Endobugula</taxon>
    </lineage>
</organism>
<evidence type="ECO:0000259" key="7">
    <source>
        <dbReference type="PROSITE" id="PS50156"/>
    </source>
</evidence>
<feature type="transmembrane region" description="Helical" evidence="6">
    <location>
        <begin position="358"/>
        <end position="385"/>
    </location>
</feature>
<feature type="transmembrane region" description="Helical" evidence="6">
    <location>
        <begin position="332"/>
        <end position="352"/>
    </location>
</feature>
<dbReference type="STRING" id="62101.AB835_01695"/>
<evidence type="ECO:0000256" key="6">
    <source>
        <dbReference type="SAM" id="Phobius"/>
    </source>
</evidence>
<keyword evidence="5 6" id="KW-0472">Membrane</keyword>
<dbReference type="PANTHER" id="PTHR33406">
    <property type="entry name" value="MEMBRANE PROTEIN MJ1562-RELATED"/>
    <property type="match status" value="1"/>
</dbReference>
<evidence type="ECO:0000256" key="4">
    <source>
        <dbReference type="ARBA" id="ARBA00022989"/>
    </source>
</evidence>
<dbReference type="GO" id="GO:0005886">
    <property type="term" value="C:plasma membrane"/>
    <property type="evidence" value="ECO:0007669"/>
    <property type="project" value="UniProtKB-SubCell"/>
</dbReference>